<dbReference type="EMBL" id="JANPWB010000001">
    <property type="protein sequence ID" value="KAJ1219010.1"/>
    <property type="molecule type" value="Genomic_DNA"/>
</dbReference>
<feature type="compositionally biased region" description="Polar residues" evidence="1">
    <location>
        <begin position="86"/>
        <end position="95"/>
    </location>
</feature>
<dbReference type="AlphaFoldDB" id="A0AAV7X1Y2"/>
<feature type="compositionally biased region" description="Basic and acidic residues" evidence="1">
    <location>
        <begin position="121"/>
        <end position="130"/>
    </location>
</feature>
<name>A0AAV7X1Y2_PLEWA</name>
<evidence type="ECO:0000313" key="3">
    <source>
        <dbReference type="Proteomes" id="UP001066276"/>
    </source>
</evidence>
<feature type="compositionally biased region" description="Basic and acidic residues" evidence="1">
    <location>
        <begin position="96"/>
        <end position="114"/>
    </location>
</feature>
<accession>A0AAV7X1Y2</accession>
<feature type="region of interest" description="Disordered" evidence="1">
    <location>
        <begin position="35"/>
        <end position="136"/>
    </location>
</feature>
<keyword evidence="3" id="KW-1185">Reference proteome</keyword>
<evidence type="ECO:0000313" key="2">
    <source>
        <dbReference type="EMBL" id="KAJ1219010.1"/>
    </source>
</evidence>
<sequence>MCGEAPSLPVASLGTSAGLRGVPCLLPFQDLENKLNTKDTEARKVASPTLTKDFSFQERRPVSTVSVGDPHWSNKGEGCRRGGISGAQNESARWNTTKEGEEEQKPRDPGEKEPMAYSEEVTGRGEKDNDCSNTEQ</sequence>
<comment type="caution">
    <text evidence="2">The sequence shown here is derived from an EMBL/GenBank/DDBJ whole genome shotgun (WGS) entry which is preliminary data.</text>
</comment>
<feature type="compositionally biased region" description="Basic and acidic residues" evidence="1">
    <location>
        <begin position="35"/>
        <end position="44"/>
    </location>
</feature>
<reference evidence="2" key="1">
    <citation type="journal article" date="2022" name="bioRxiv">
        <title>Sequencing and chromosome-scale assembly of the giantPleurodeles waltlgenome.</title>
        <authorList>
            <person name="Brown T."/>
            <person name="Elewa A."/>
            <person name="Iarovenko S."/>
            <person name="Subramanian E."/>
            <person name="Araus A.J."/>
            <person name="Petzold A."/>
            <person name="Susuki M."/>
            <person name="Suzuki K.-i.T."/>
            <person name="Hayashi T."/>
            <person name="Toyoda A."/>
            <person name="Oliveira C."/>
            <person name="Osipova E."/>
            <person name="Leigh N.D."/>
            <person name="Simon A."/>
            <person name="Yun M.H."/>
        </authorList>
    </citation>
    <scope>NUCLEOTIDE SEQUENCE</scope>
    <source>
        <strain evidence="2">20211129_DDA</strain>
        <tissue evidence="2">Liver</tissue>
    </source>
</reference>
<evidence type="ECO:0000256" key="1">
    <source>
        <dbReference type="SAM" id="MobiDB-lite"/>
    </source>
</evidence>
<dbReference type="Proteomes" id="UP001066276">
    <property type="component" value="Chromosome 1_1"/>
</dbReference>
<protein>
    <submittedName>
        <fullName evidence="2">Uncharacterized protein</fullName>
    </submittedName>
</protein>
<gene>
    <name evidence="2" type="ORF">NDU88_006581</name>
</gene>
<proteinExistence type="predicted"/>
<organism evidence="2 3">
    <name type="scientific">Pleurodeles waltl</name>
    <name type="common">Iberian ribbed newt</name>
    <dbReference type="NCBI Taxonomy" id="8319"/>
    <lineage>
        <taxon>Eukaryota</taxon>
        <taxon>Metazoa</taxon>
        <taxon>Chordata</taxon>
        <taxon>Craniata</taxon>
        <taxon>Vertebrata</taxon>
        <taxon>Euteleostomi</taxon>
        <taxon>Amphibia</taxon>
        <taxon>Batrachia</taxon>
        <taxon>Caudata</taxon>
        <taxon>Salamandroidea</taxon>
        <taxon>Salamandridae</taxon>
        <taxon>Pleurodelinae</taxon>
        <taxon>Pleurodeles</taxon>
    </lineage>
</organism>